<dbReference type="PROSITE" id="PS51898">
    <property type="entry name" value="TYR_RECOMBINASE"/>
    <property type="match status" value="1"/>
</dbReference>
<reference evidence="4 5" key="1">
    <citation type="submission" date="2024-06" db="EMBL/GenBank/DDBJ databases">
        <title>The Natural Products Discovery Center: Release of the First 8490 Sequenced Strains for Exploring Actinobacteria Biosynthetic Diversity.</title>
        <authorList>
            <person name="Kalkreuter E."/>
            <person name="Kautsar S.A."/>
            <person name="Yang D."/>
            <person name="Bader C.D."/>
            <person name="Teijaro C.N."/>
            <person name="Fluegel L."/>
            <person name="Davis C.M."/>
            <person name="Simpson J.R."/>
            <person name="Lauterbach L."/>
            <person name="Steele A.D."/>
            <person name="Gui C."/>
            <person name="Meng S."/>
            <person name="Li G."/>
            <person name="Viehrig K."/>
            <person name="Ye F."/>
            <person name="Su P."/>
            <person name="Kiefer A.F."/>
            <person name="Nichols A."/>
            <person name="Cepeda A.J."/>
            <person name="Yan W."/>
            <person name="Fan B."/>
            <person name="Jiang Y."/>
            <person name="Adhikari A."/>
            <person name="Zheng C.-J."/>
            <person name="Schuster L."/>
            <person name="Cowan T.M."/>
            <person name="Smanski M.J."/>
            <person name="Chevrette M.G."/>
            <person name="De Carvalho L.P.S."/>
            <person name="Shen B."/>
        </authorList>
    </citation>
    <scope>NUCLEOTIDE SEQUENCE [LARGE SCALE GENOMIC DNA]</scope>
    <source>
        <strain evidence="4 5">NPDC006337</strain>
    </source>
</reference>
<keyword evidence="5" id="KW-1185">Reference proteome</keyword>
<keyword evidence="1" id="KW-0233">DNA recombination</keyword>
<sequence length="827" mass="94673">MADHSTVEVSTVRNRRQNYAEAPRVKAPTRFSRASVKAAPAPRPERPPAPLGDLSTVGIADLCDLTGMVWPKESRSGAGKRRAAIRILFGHLATLPGNTWQERWEASAFNGENALSVRVLGREDAPWERSDLLSALKLAFVARIIQPSLPGFRANKFSDYADPFRQVQKDPRLDEFFAVVDAQHHLTAVHRQRAKFDLTCALTTQGIAMEHLTPSALLHYSIESKRLGLTHGANGDTTRFAALGTWEILHRMGHFPPETSPTLRAFTYAGQRSVEELVDAYGIKNVEIRQLLIDYLARRRADTDYVTLQALARQLASLFWAVIEELNPDQRDLNLSQELYDQWRAEIQYWRRDGKTDRTRLRKDAESVLLAVRGLYLDLHSWAIGEPERWAQWVTPCPILPRDVKGFGKRRREVTRRMADRTRVRQPLLPVLVRHVEERYEHLAGLLEAARPIPLGEQFEHKGRRYSRTNSREDRRRAKVLAEPAVRVTDHETGELIHVSMAEDSAFWEWVAVEILRHSGIRVEELVELTHLSIRQYERPGGEVIALLVVAPSKTERERVIPMSAELFHAVAQIVRRHTRRGHSIPLLSRYDGHEKTWSEPMPFLFQRQLGTRHDVVSPTTVQLMIRRSCEEIAETNPAFAGTKFTPHDFRRLFATDIVNGGLPIHIGAALLGHLNLQTTQGYVAVFAEDIVKHYQEFLNHRRTLRPEDEYVDVNREEWDEFEEHFDKRKVELGNCARPYGSPCQHEHACIRCPMLQVNPKMLPRLAEIEEDLVLRRKRAQEEQWLGEIEGIDMTLTFVRTKQADAARLAQRSTVPLGIPTVRPQSG</sequence>
<gene>
    <name evidence="4" type="ORF">ABZ508_35525</name>
</gene>
<name>A0ABV2WH43_9ACTN</name>
<protein>
    <submittedName>
        <fullName evidence="4">Site-specific integrase</fullName>
    </submittedName>
</protein>
<evidence type="ECO:0000256" key="1">
    <source>
        <dbReference type="ARBA" id="ARBA00023172"/>
    </source>
</evidence>
<dbReference type="Gene3D" id="1.10.443.10">
    <property type="entry name" value="Intergrase catalytic core"/>
    <property type="match status" value="1"/>
</dbReference>
<dbReference type="RefSeq" id="WP_356502160.1">
    <property type="nucleotide sequence ID" value="NZ_JBEXZO010000083.1"/>
</dbReference>
<dbReference type="InterPro" id="IPR011010">
    <property type="entry name" value="DNA_brk_join_enz"/>
</dbReference>
<evidence type="ECO:0000313" key="5">
    <source>
        <dbReference type="Proteomes" id="UP001550378"/>
    </source>
</evidence>
<dbReference type="Pfam" id="PF00589">
    <property type="entry name" value="Phage_integrase"/>
    <property type="match status" value="1"/>
</dbReference>
<dbReference type="PANTHER" id="PTHR30349:SF64">
    <property type="entry name" value="PROPHAGE INTEGRASE INTD-RELATED"/>
    <property type="match status" value="1"/>
</dbReference>
<dbReference type="Proteomes" id="UP001550378">
    <property type="component" value="Unassembled WGS sequence"/>
</dbReference>
<dbReference type="InterPro" id="IPR002104">
    <property type="entry name" value="Integrase_catalytic"/>
</dbReference>
<evidence type="ECO:0000256" key="2">
    <source>
        <dbReference type="SAM" id="MobiDB-lite"/>
    </source>
</evidence>
<proteinExistence type="predicted"/>
<comment type="caution">
    <text evidence="4">The sequence shown here is derived from an EMBL/GenBank/DDBJ whole genome shotgun (WGS) entry which is preliminary data.</text>
</comment>
<dbReference type="SUPFAM" id="SSF56349">
    <property type="entry name" value="DNA breaking-rejoining enzymes"/>
    <property type="match status" value="1"/>
</dbReference>
<dbReference type="PANTHER" id="PTHR30349">
    <property type="entry name" value="PHAGE INTEGRASE-RELATED"/>
    <property type="match status" value="1"/>
</dbReference>
<dbReference type="CDD" id="cd00397">
    <property type="entry name" value="DNA_BRE_C"/>
    <property type="match status" value="1"/>
</dbReference>
<organism evidence="4 5">
    <name type="scientific">Streptomyces lavendulocolor</name>
    <dbReference type="NCBI Taxonomy" id="67316"/>
    <lineage>
        <taxon>Bacteria</taxon>
        <taxon>Bacillati</taxon>
        <taxon>Actinomycetota</taxon>
        <taxon>Actinomycetes</taxon>
        <taxon>Kitasatosporales</taxon>
        <taxon>Streptomycetaceae</taxon>
        <taxon>Streptomyces</taxon>
    </lineage>
</organism>
<dbReference type="InterPro" id="IPR013762">
    <property type="entry name" value="Integrase-like_cat_sf"/>
</dbReference>
<feature type="region of interest" description="Disordered" evidence="2">
    <location>
        <begin position="1"/>
        <end position="52"/>
    </location>
</feature>
<dbReference type="EMBL" id="JBEXZR010000079">
    <property type="protein sequence ID" value="MEU0712674.1"/>
    <property type="molecule type" value="Genomic_DNA"/>
</dbReference>
<evidence type="ECO:0000313" key="4">
    <source>
        <dbReference type="EMBL" id="MEU0712674.1"/>
    </source>
</evidence>
<accession>A0ABV2WH43</accession>
<feature type="domain" description="Tyr recombinase" evidence="3">
    <location>
        <begin position="482"/>
        <end position="696"/>
    </location>
</feature>
<evidence type="ECO:0000259" key="3">
    <source>
        <dbReference type="PROSITE" id="PS51898"/>
    </source>
</evidence>
<dbReference type="InterPro" id="IPR050090">
    <property type="entry name" value="Tyrosine_recombinase_XerCD"/>
</dbReference>